<comment type="caution">
    <text evidence="11">The sequence shown here is derived from an EMBL/GenBank/DDBJ whole genome shotgun (WGS) entry which is preliminary data.</text>
</comment>
<evidence type="ECO:0000259" key="10">
    <source>
        <dbReference type="PROSITE" id="PS51843"/>
    </source>
</evidence>
<evidence type="ECO:0000256" key="5">
    <source>
        <dbReference type="ARBA" id="ARBA00023125"/>
    </source>
</evidence>
<evidence type="ECO:0000256" key="6">
    <source>
        <dbReference type="ARBA" id="ARBA00023163"/>
    </source>
</evidence>
<keyword evidence="7" id="KW-0675">Receptor</keyword>
<dbReference type="InterPro" id="IPR001628">
    <property type="entry name" value="Znf_hrmn_rcpt"/>
</dbReference>
<dbReference type="InterPro" id="IPR000536">
    <property type="entry name" value="Nucl_hrmn_rcpt_lig-bd"/>
</dbReference>
<keyword evidence="4" id="KW-0805">Transcription regulation</keyword>
<evidence type="ECO:0000313" key="12">
    <source>
        <dbReference type="Proteomes" id="UP001142055"/>
    </source>
</evidence>
<keyword evidence="5" id="KW-0238">DNA-binding</keyword>
<evidence type="ECO:0000259" key="9">
    <source>
        <dbReference type="PROSITE" id="PS51030"/>
    </source>
</evidence>
<evidence type="ECO:0000256" key="4">
    <source>
        <dbReference type="ARBA" id="ARBA00023015"/>
    </source>
</evidence>
<dbReference type="PANTHER" id="PTHR24082:SF507">
    <property type="entry name" value="BILE ACID RECEPTOR-RELATED"/>
    <property type="match status" value="1"/>
</dbReference>
<dbReference type="GO" id="GO:0045944">
    <property type="term" value="P:positive regulation of transcription by RNA polymerase II"/>
    <property type="evidence" value="ECO:0007669"/>
    <property type="project" value="TreeGrafter"/>
</dbReference>
<dbReference type="GO" id="GO:0004879">
    <property type="term" value="F:nuclear receptor activity"/>
    <property type="evidence" value="ECO:0007669"/>
    <property type="project" value="TreeGrafter"/>
</dbReference>
<keyword evidence="1" id="KW-0479">Metal-binding</keyword>
<sequence length="360" mass="42219">MGKVSKTTTNRIVKICLVCGDSASGINYNAMTCVSCRIFFQRNHHNPYNWKCQFESNCSINQYNRRCCPRCRLEKCFRIGMCFKTTTKAVNNKNGIGLLSTINSSFTLYPFELERIQFVQRTINSYFVDERRLQSIGQLEILQGAHLFPLYARKVVKFCKSFPEFTILNGSEQLILLKSFLPSIMPIRMSFHWNRETETIPVIINESSDAAIAVRYHTSLQLRNRELIYENKLIIDKLNLAMKNDSIIRDLLIAQMLFKPQNGETELSEQTNEYVRHQRNLYCHLLQKYLLLKYECDSEMKFQNLIQMINDSVREIQKNVRLIVTELDFYQLPQILIEVFDLKPEQFVSFNAKLVHDSIL</sequence>
<organism evidence="11 12">
    <name type="scientific">Blomia tropicalis</name>
    <name type="common">Mite</name>
    <dbReference type="NCBI Taxonomy" id="40697"/>
    <lineage>
        <taxon>Eukaryota</taxon>
        <taxon>Metazoa</taxon>
        <taxon>Ecdysozoa</taxon>
        <taxon>Arthropoda</taxon>
        <taxon>Chelicerata</taxon>
        <taxon>Arachnida</taxon>
        <taxon>Acari</taxon>
        <taxon>Acariformes</taxon>
        <taxon>Sarcoptiformes</taxon>
        <taxon>Astigmata</taxon>
        <taxon>Glycyphagoidea</taxon>
        <taxon>Echimyopodidae</taxon>
        <taxon>Blomia</taxon>
    </lineage>
</organism>
<dbReference type="PROSITE" id="PS51843">
    <property type="entry name" value="NR_LBD"/>
    <property type="match status" value="1"/>
</dbReference>
<dbReference type="InterPro" id="IPR050234">
    <property type="entry name" value="Nuclear_hormone_rcpt_NR1"/>
</dbReference>
<dbReference type="PANTHER" id="PTHR24082">
    <property type="entry name" value="NUCLEAR HORMONE RECEPTOR"/>
    <property type="match status" value="1"/>
</dbReference>
<evidence type="ECO:0000256" key="7">
    <source>
        <dbReference type="ARBA" id="ARBA00023170"/>
    </source>
</evidence>
<dbReference type="GO" id="GO:0000122">
    <property type="term" value="P:negative regulation of transcription by RNA polymerase II"/>
    <property type="evidence" value="ECO:0007669"/>
    <property type="project" value="TreeGrafter"/>
</dbReference>
<name>A0A9Q0MCA5_BLOTA</name>
<dbReference type="SMART" id="SM00430">
    <property type="entry name" value="HOLI"/>
    <property type="match status" value="1"/>
</dbReference>
<accession>A0A9Q0MCA5</accession>
<protein>
    <submittedName>
        <fullName evidence="11">Uncharacterized protein</fullName>
    </submittedName>
</protein>
<dbReference type="InterPro" id="IPR013088">
    <property type="entry name" value="Znf_NHR/GATA"/>
</dbReference>
<dbReference type="SMART" id="SM00399">
    <property type="entry name" value="ZnF_C4"/>
    <property type="match status" value="1"/>
</dbReference>
<keyword evidence="6" id="KW-0804">Transcription</keyword>
<dbReference type="AlphaFoldDB" id="A0A9Q0MCA5"/>
<dbReference type="EMBL" id="JAPWDV010000001">
    <property type="protein sequence ID" value="KAJ6221597.1"/>
    <property type="molecule type" value="Genomic_DNA"/>
</dbReference>
<dbReference type="SUPFAM" id="SSF57716">
    <property type="entry name" value="Glucocorticoid receptor-like (DNA-binding domain)"/>
    <property type="match status" value="1"/>
</dbReference>
<keyword evidence="8" id="KW-0539">Nucleus</keyword>
<dbReference type="GO" id="GO:0000978">
    <property type="term" value="F:RNA polymerase II cis-regulatory region sequence-specific DNA binding"/>
    <property type="evidence" value="ECO:0007669"/>
    <property type="project" value="TreeGrafter"/>
</dbReference>
<dbReference type="PROSITE" id="PS51030">
    <property type="entry name" value="NUCLEAR_REC_DBD_2"/>
    <property type="match status" value="1"/>
</dbReference>
<dbReference type="PROSITE" id="PS00031">
    <property type="entry name" value="NUCLEAR_REC_DBD_1"/>
    <property type="match status" value="1"/>
</dbReference>
<dbReference type="Pfam" id="PF00105">
    <property type="entry name" value="zf-C4"/>
    <property type="match status" value="1"/>
</dbReference>
<keyword evidence="2" id="KW-0863">Zinc-finger</keyword>
<evidence type="ECO:0000256" key="2">
    <source>
        <dbReference type="ARBA" id="ARBA00022771"/>
    </source>
</evidence>
<dbReference type="SUPFAM" id="SSF48508">
    <property type="entry name" value="Nuclear receptor ligand-binding domain"/>
    <property type="match status" value="1"/>
</dbReference>
<dbReference type="OMA" id="FSHRICQ"/>
<keyword evidence="12" id="KW-1185">Reference proteome</keyword>
<dbReference type="GO" id="GO:0030154">
    <property type="term" value="P:cell differentiation"/>
    <property type="evidence" value="ECO:0007669"/>
    <property type="project" value="TreeGrafter"/>
</dbReference>
<dbReference type="InterPro" id="IPR035500">
    <property type="entry name" value="NHR-like_dom_sf"/>
</dbReference>
<evidence type="ECO:0000256" key="3">
    <source>
        <dbReference type="ARBA" id="ARBA00022833"/>
    </source>
</evidence>
<evidence type="ECO:0000313" key="11">
    <source>
        <dbReference type="EMBL" id="KAJ6221597.1"/>
    </source>
</evidence>
<dbReference type="Proteomes" id="UP001142055">
    <property type="component" value="Chromosome 1"/>
</dbReference>
<keyword evidence="3" id="KW-0862">Zinc</keyword>
<evidence type="ECO:0000256" key="1">
    <source>
        <dbReference type="ARBA" id="ARBA00022723"/>
    </source>
</evidence>
<gene>
    <name evidence="11" type="ORF">RDWZM_000142</name>
</gene>
<feature type="domain" description="NR LBD" evidence="10">
    <location>
        <begin position="114"/>
        <end position="349"/>
    </location>
</feature>
<reference evidence="11" key="1">
    <citation type="submission" date="2022-12" db="EMBL/GenBank/DDBJ databases">
        <title>Genome assemblies of Blomia tropicalis.</title>
        <authorList>
            <person name="Cui Y."/>
        </authorList>
    </citation>
    <scope>NUCLEOTIDE SEQUENCE</scope>
    <source>
        <tissue evidence="11">Adult mites</tissue>
    </source>
</reference>
<dbReference type="GO" id="GO:0008270">
    <property type="term" value="F:zinc ion binding"/>
    <property type="evidence" value="ECO:0007669"/>
    <property type="project" value="UniProtKB-KW"/>
</dbReference>
<proteinExistence type="predicted"/>
<evidence type="ECO:0000256" key="8">
    <source>
        <dbReference type="ARBA" id="ARBA00023242"/>
    </source>
</evidence>
<dbReference type="Gene3D" id="3.30.50.10">
    <property type="entry name" value="Erythroid Transcription Factor GATA-1, subunit A"/>
    <property type="match status" value="1"/>
</dbReference>
<dbReference type="PRINTS" id="PR00047">
    <property type="entry name" value="STROIDFINGER"/>
</dbReference>
<feature type="domain" description="Nuclear receptor" evidence="9">
    <location>
        <begin position="13"/>
        <end position="88"/>
    </location>
</feature>
<dbReference type="Gene3D" id="1.10.565.10">
    <property type="entry name" value="Retinoid X Receptor"/>
    <property type="match status" value="1"/>
</dbReference>